<keyword evidence="2" id="KW-1185">Reference proteome</keyword>
<gene>
    <name evidence="1" type="ORF">FuraDRAFT_3086</name>
</gene>
<dbReference type="EMBL" id="ACIS01000009">
    <property type="protein sequence ID" value="EEG07265.1"/>
    <property type="molecule type" value="Genomic_DNA"/>
</dbReference>
<organism evidence="1 2">
    <name type="scientific">Pseudogulbenkiania ferrooxidans 2002</name>
    <dbReference type="NCBI Taxonomy" id="279714"/>
    <lineage>
        <taxon>Bacteria</taxon>
        <taxon>Pseudomonadati</taxon>
        <taxon>Pseudomonadota</taxon>
        <taxon>Betaproteobacteria</taxon>
        <taxon>Neisseriales</taxon>
        <taxon>Chromobacteriaceae</taxon>
        <taxon>Pseudogulbenkiania</taxon>
    </lineage>
</organism>
<proteinExistence type="predicted"/>
<accession>B9Z6V0</accession>
<evidence type="ECO:0000313" key="2">
    <source>
        <dbReference type="Proteomes" id="UP000003165"/>
    </source>
</evidence>
<reference evidence="1 2" key="1">
    <citation type="submission" date="2009-02" db="EMBL/GenBank/DDBJ databases">
        <title>Sequencing of the draft genome and assembly of Lutiella nitroferrum 2002.</title>
        <authorList>
            <consortium name="US DOE Joint Genome Institute (JGI-PGF)"/>
            <person name="Lucas S."/>
            <person name="Copeland A."/>
            <person name="Lapidus A."/>
            <person name="Glavina del Rio T."/>
            <person name="Tice H."/>
            <person name="Bruce D."/>
            <person name="Goodwin L."/>
            <person name="Pitluck S."/>
            <person name="Larimer F."/>
            <person name="Land M.L."/>
            <person name="Hauser L."/>
            <person name="Coates J.D."/>
        </authorList>
    </citation>
    <scope>NUCLEOTIDE SEQUENCE [LARGE SCALE GENOMIC DNA]</scope>
    <source>
        <strain evidence="1 2">2002</strain>
    </source>
</reference>
<dbReference type="Proteomes" id="UP000003165">
    <property type="component" value="Unassembled WGS sequence"/>
</dbReference>
<name>B9Z6V0_9NEIS</name>
<sequence>MMGDLIPFESGGELAPLSAPDLQPADAWQVPAPDFITEHQYSEGTPTFFGVPLDGASMQQAEHAVSQMATVFERDMAQYRFDGWLVDAAINWFKSNALLPIGPTSPNHNYRLHGFRFPASDRDAVNSFLNHMARVNAPQRFVQACLWWINQLGQQQQTQQHQQHQHAATLDDLTDAEFAIVQKRAERDLENGKAILRQKWGSQYTQRMKVVQAHIANLPAVQREFLETAVCQGGMLLANAPETIERLYAEAINKSINPGNLAGEIAAIEQVMKTDRKRYNSDVVLQERLRALYSMRDGN</sequence>
<evidence type="ECO:0000313" key="1">
    <source>
        <dbReference type="EMBL" id="EEG07265.1"/>
    </source>
</evidence>
<dbReference type="eggNOG" id="ENOG503373N">
    <property type="taxonomic scope" value="Bacteria"/>
</dbReference>
<dbReference type="RefSeq" id="WP_008955105.1">
    <property type="nucleotide sequence ID" value="NZ_ACIS01000009.1"/>
</dbReference>
<comment type="caution">
    <text evidence="1">The sequence shown here is derived from an EMBL/GenBank/DDBJ whole genome shotgun (WGS) entry which is preliminary data.</text>
</comment>
<dbReference type="AlphaFoldDB" id="B9Z6V0"/>
<protein>
    <submittedName>
        <fullName evidence="1">Uncharacterized protein</fullName>
    </submittedName>
</protein>